<dbReference type="GO" id="GO:0047355">
    <property type="term" value="F:CDP-glycerol glycerophosphotransferase activity"/>
    <property type="evidence" value="ECO:0007669"/>
    <property type="project" value="InterPro"/>
</dbReference>
<dbReference type="AlphaFoldDB" id="A0A8H2PXB2"/>
<feature type="region of interest" description="Disordered" evidence="1">
    <location>
        <begin position="421"/>
        <end position="442"/>
    </location>
</feature>
<name>A0A8H2PXB2_9MICO</name>
<evidence type="ECO:0000313" key="3">
    <source>
        <dbReference type="Proteomes" id="UP000316560"/>
    </source>
</evidence>
<protein>
    <submittedName>
        <fullName evidence="2">CDP-glycerol:poly(Glycerophosphate) glycerophosphotransferase</fullName>
    </submittedName>
</protein>
<evidence type="ECO:0000256" key="1">
    <source>
        <dbReference type="SAM" id="MobiDB-lite"/>
    </source>
</evidence>
<keyword evidence="2" id="KW-0808">Transferase</keyword>
<dbReference type="InterPro" id="IPR043148">
    <property type="entry name" value="TagF_C"/>
</dbReference>
<accession>A0A8H2PXB2</accession>
<evidence type="ECO:0000313" key="2">
    <source>
        <dbReference type="EMBL" id="TQO19149.1"/>
    </source>
</evidence>
<dbReference type="SUPFAM" id="SSF53756">
    <property type="entry name" value="UDP-Glycosyltransferase/glycogen phosphorylase"/>
    <property type="match status" value="1"/>
</dbReference>
<dbReference type="Gene3D" id="3.40.50.12580">
    <property type="match status" value="1"/>
</dbReference>
<dbReference type="GO" id="GO:0016020">
    <property type="term" value="C:membrane"/>
    <property type="evidence" value="ECO:0007669"/>
    <property type="project" value="InterPro"/>
</dbReference>
<organism evidence="2 3">
    <name type="scientific">Rhodoglobus vestalii</name>
    <dbReference type="NCBI Taxonomy" id="193384"/>
    <lineage>
        <taxon>Bacteria</taxon>
        <taxon>Bacillati</taxon>
        <taxon>Actinomycetota</taxon>
        <taxon>Actinomycetes</taxon>
        <taxon>Micrococcales</taxon>
        <taxon>Microbacteriaceae</taxon>
        <taxon>Rhodoglobus</taxon>
    </lineage>
</organism>
<feature type="compositionally biased region" description="Acidic residues" evidence="1">
    <location>
        <begin position="430"/>
        <end position="442"/>
    </location>
</feature>
<keyword evidence="3" id="KW-1185">Reference proteome</keyword>
<dbReference type="Proteomes" id="UP000316560">
    <property type="component" value="Unassembled WGS sequence"/>
</dbReference>
<comment type="caution">
    <text evidence="2">The sequence shown here is derived from an EMBL/GenBank/DDBJ whole genome shotgun (WGS) entry which is preliminary data.</text>
</comment>
<dbReference type="InterPro" id="IPR007554">
    <property type="entry name" value="Glycerophosphate_synth"/>
</dbReference>
<sequence>MLHRPSTDLIETMALLKDFATARRVGRDMLRARHNRRLIATRREGHPMPAPGSVSIAVYFADTKVNLYQMRQWYAPLAELSKRYPVSIIARSPSSVLALWDEAPVPTVYLRRVSELEQFVSEQSLKIVFYVNQNAKNFQMFRYGRMWHVFINHGESDKMYMTTNQFKAYDFSFVAGDAALDRLSHKLWNFDLETRAIAIGRPQADHFAGELPYTPDDRTVVLYAPTWEGDREAAAYGSIASHGVALAKAVLSSDKHRLIYRPHPRSGVVDDEYKRANIAIIAAIAEANETDPSVQHIYDDGKELGWQLVAADVAITDVSAMVYDRLAAGKPLIVTRPASALVDIDEAGYLGSCEWLRAEQAGDILSIVSRVQFDADAQERLGFWAERHFGDTSQGSATARFHDAVDSLVALWHRHAHLHIGDRHGSQGDPFEDDDDESPASE</sequence>
<dbReference type="EMBL" id="VFRA01000001">
    <property type="protein sequence ID" value="TQO19149.1"/>
    <property type="molecule type" value="Genomic_DNA"/>
</dbReference>
<gene>
    <name evidence="2" type="ORF">FB472_0688</name>
</gene>
<proteinExistence type="predicted"/>
<dbReference type="Pfam" id="PF04464">
    <property type="entry name" value="Glyphos_transf"/>
    <property type="match status" value="1"/>
</dbReference>
<reference evidence="2 3" key="1">
    <citation type="submission" date="2019-06" db="EMBL/GenBank/DDBJ databases">
        <title>Sequencing the genomes of 1000 actinobacteria strains.</title>
        <authorList>
            <person name="Klenk H.-P."/>
        </authorList>
    </citation>
    <scope>NUCLEOTIDE SEQUENCE [LARGE SCALE GENOMIC DNA]</scope>
    <source>
        <strain evidence="2 3">DSM 21947</strain>
    </source>
</reference>